<feature type="transmembrane region" description="Helical" evidence="7">
    <location>
        <begin position="436"/>
        <end position="454"/>
    </location>
</feature>
<keyword evidence="6 7" id="KW-0472">Membrane</keyword>
<evidence type="ECO:0000256" key="7">
    <source>
        <dbReference type="SAM" id="Phobius"/>
    </source>
</evidence>
<dbReference type="InterPro" id="IPR050367">
    <property type="entry name" value="APC_superfamily"/>
</dbReference>
<feature type="transmembrane region" description="Helical" evidence="7">
    <location>
        <begin position="107"/>
        <end position="132"/>
    </location>
</feature>
<gene>
    <name evidence="8" type="ORF">AB5J53_45560</name>
</gene>
<feature type="transmembrane region" description="Helical" evidence="7">
    <location>
        <begin position="246"/>
        <end position="269"/>
    </location>
</feature>
<evidence type="ECO:0000313" key="8">
    <source>
        <dbReference type="EMBL" id="XDQ58389.1"/>
    </source>
</evidence>
<feature type="transmembrane region" description="Helical" evidence="7">
    <location>
        <begin position="205"/>
        <end position="225"/>
    </location>
</feature>
<protein>
    <submittedName>
        <fullName evidence="8">APC family permease</fullName>
    </submittedName>
</protein>
<dbReference type="PANTHER" id="PTHR42770:SF15">
    <property type="entry name" value="GLUTAMATE_GAMMA-AMINOBUTYRATE ANTIPORTER-RELATED"/>
    <property type="match status" value="1"/>
</dbReference>
<keyword evidence="4 7" id="KW-0812">Transmembrane</keyword>
<dbReference type="GO" id="GO:0022857">
    <property type="term" value="F:transmembrane transporter activity"/>
    <property type="evidence" value="ECO:0007669"/>
    <property type="project" value="InterPro"/>
</dbReference>
<dbReference type="EMBL" id="CP163443">
    <property type="protein sequence ID" value="XDQ58389.1"/>
    <property type="molecule type" value="Genomic_DNA"/>
</dbReference>
<name>A0AB39RT22_9ACTN</name>
<feature type="transmembrane region" description="Helical" evidence="7">
    <location>
        <begin position="390"/>
        <end position="415"/>
    </location>
</feature>
<comment type="subcellular location">
    <subcellularLocation>
        <location evidence="1">Cell membrane</location>
        <topology evidence="1">Multi-pass membrane protein</topology>
    </subcellularLocation>
</comment>
<feature type="transmembrane region" description="Helical" evidence="7">
    <location>
        <begin position="474"/>
        <end position="497"/>
    </location>
</feature>
<dbReference type="PIRSF" id="PIRSF006060">
    <property type="entry name" value="AA_transporter"/>
    <property type="match status" value="1"/>
</dbReference>
<dbReference type="GO" id="GO:0005886">
    <property type="term" value="C:plasma membrane"/>
    <property type="evidence" value="ECO:0007669"/>
    <property type="project" value="UniProtKB-SubCell"/>
</dbReference>
<evidence type="ECO:0000256" key="5">
    <source>
        <dbReference type="ARBA" id="ARBA00022989"/>
    </source>
</evidence>
<evidence type="ECO:0000256" key="3">
    <source>
        <dbReference type="ARBA" id="ARBA00022475"/>
    </source>
</evidence>
<accession>A0AB39RT22</accession>
<evidence type="ECO:0000256" key="1">
    <source>
        <dbReference type="ARBA" id="ARBA00004651"/>
    </source>
</evidence>
<feature type="transmembrane region" description="Helical" evidence="7">
    <location>
        <begin position="361"/>
        <end position="378"/>
    </location>
</feature>
<keyword evidence="2" id="KW-0813">Transport</keyword>
<dbReference type="Pfam" id="PF13520">
    <property type="entry name" value="AA_permease_2"/>
    <property type="match status" value="1"/>
</dbReference>
<feature type="transmembrane region" description="Helical" evidence="7">
    <location>
        <begin position="313"/>
        <end position="332"/>
    </location>
</feature>
<feature type="transmembrane region" description="Helical" evidence="7">
    <location>
        <begin position="175"/>
        <end position="193"/>
    </location>
</feature>
<organism evidence="8">
    <name type="scientific">Streptomyces sp. R41</name>
    <dbReference type="NCBI Taxonomy" id="3238632"/>
    <lineage>
        <taxon>Bacteria</taxon>
        <taxon>Bacillati</taxon>
        <taxon>Actinomycetota</taxon>
        <taxon>Actinomycetes</taxon>
        <taxon>Kitasatosporales</taxon>
        <taxon>Streptomycetaceae</taxon>
        <taxon>Streptomyces</taxon>
    </lineage>
</organism>
<keyword evidence="3" id="KW-1003">Cell membrane</keyword>
<feature type="transmembrane region" description="Helical" evidence="7">
    <location>
        <begin position="57"/>
        <end position="77"/>
    </location>
</feature>
<dbReference type="InterPro" id="IPR002293">
    <property type="entry name" value="AA/rel_permease1"/>
</dbReference>
<keyword evidence="5 7" id="KW-1133">Transmembrane helix</keyword>
<evidence type="ECO:0000256" key="2">
    <source>
        <dbReference type="ARBA" id="ARBA00022448"/>
    </source>
</evidence>
<dbReference type="AlphaFoldDB" id="A0AB39RT22"/>
<dbReference type="PANTHER" id="PTHR42770">
    <property type="entry name" value="AMINO ACID TRANSPORTER-RELATED"/>
    <property type="match status" value="1"/>
</dbReference>
<dbReference type="Gene3D" id="1.20.1740.10">
    <property type="entry name" value="Amino acid/polyamine transporter I"/>
    <property type="match status" value="1"/>
</dbReference>
<evidence type="ECO:0000256" key="4">
    <source>
        <dbReference type="ARBA" id="ARBA00022692"/>
    </source>
</evidence>
<evidence type="ECO:0000256" key="6">
    <source>
        <dbReference type="ARBA" id="ARBA00023136"/>
    </source>
</evidence>
<feature type="transmembrane region" description="Helical" evidence="7">
    <location>
        <begin position="144"/>
        <end position="163"/>
    </location>
</feature>
<proteinExistence type="predicted"/>
<sequence length="509" mass="54179">MAADQITYEPADTSAAAQTERQKLRKHFGRFDILFFLLCTIVGVDTIGTVASSGAEAFTWLIVLAVVFFVPSALLTAELGAAFSDEGGPYIWTSRAFGRLTGAVNNFLYWITNPVWLGGTLSVSAVTAYTTFFNDGKDLCTPAFYAFTLVFVWVGVLAAILSFDVGKWIPTVGAWSRFVLLGLFTVTVVVYGIKHGLHGFGIGDFSPTYVGFVGLVPVLMFNYVGFELPNTAGDEMTDAQKDVPFAIFRSAFLAVLLYALPILGILLVLPVKAITGLGGFIDAIRQVFTVYGGHVAADGTATLSGAGSLLGDLAAIMFILTVLSSGVTWVMGSDRALAVSGYDGAAPRFLGVISSRFGTPVRVNILSGVVSTVVLVLAHELTDGSAAKLFGAVLGLAVSTTLVSYLGIFPALAVLRRKAPDVPRPYKAPFPRTISVVLTLLVLFASVQLVAPGLGDHWFGSDYAPDGWSYGERWKYLLTEAVPLVGFMLLGVLFWALGKPTRASLAAEE</sequence>
<feature type="transmembrane region" description="Helical" evidence="7">
    <location>
        <begin position="31"/>
        <end position="51"/>
    </location>
</feature>
<dbReference type="RefSeq" id="WP_369251441.1">
    <property type="nucleotide sequence ID" value="NZ_CP163443.1"/>
</dbReference>
<reference evidence="8" key="1">
    <citation type="submission" date="2024-07" db="EMBL/GenBank/DDBJ databases">
        <authorList>
            <person name="Yu S.T."/>
        </authorList>
    </citation>
    <scope>NUCLEOTIDE SEQUENCE</scope>
    <source>
        <strain evidence="8">R41</strain>
    </source>
</reference>